<proteinExistence type="predicted"/>
<evidence type="ECO:0000313" key="3">
    <source>
        <dbReference type="EMBL" id="UUY52302.1"/>
    </source>
</evidence>
<dbReference type="InterPro" id="IPR056303">
    <property type="entry name" value="AMIN-like"/>
</dbReference>
<dbReference type="GeneID" id="95578559"/>
<accession>A0ABY5Q784</accession>
<organism evidence="3 4">
    <name type="scientific">Streptomyces yangpuensis</name>
    <dbReference type="NCBI Taxonomy" id="1648182"/>
    <lineage>
        <taxon>Bacteria</taxon>
        <taxon>Bacillati</taxon>
        <taxon>Actinomycetota</taxon>
        <taxon>Actinomycetes</taxon>
        <taxon>Kitasatosporales</taxon>
        <taxon>Streptomycetaceae</taxon>
        <taxon>Streptomyces</taxon>
    </lineage>
</organism>
<keyword evidence="3" id="KW-0614">Plasmid</keyword>
<dbReference type="EMBL" id="CP102515">
    <property type="protein sequence ID" value="UUY52302.1"/>
    <property type="molecule type" value="Genomic_DNA"/>
</dbReference>
<evidence type="ECO:0000259" key="2">
    <source>
        <dbReference type="Pfam" id="PF24837"/>
    </source>
</evidence>
<keyword evidence="1" id="KW-0732">Signal</keyword>
<name>A0ABY5Q784_9ACTN</name>
<dbReference type="Proteomes" id="UP001057738">
    <property type="component" value="Plasmid unnamed1"/>
</dbReference>
<gene>
    <name evidence="3" type="ORF">NRK68_34035</name>
</gene>
<reference evidence="3" key="1">
    <citation type="submission" date="2022-08" db="EMBL/GenBank/DDBJ databases">
        <authorList>
            <person name="Tian L."/>
        </authorList>
    </citation>
    <scope>NUCLEOTIDE SEQUENCE</scope>
    <source>
        <strain evidence="3">CM253</strain>
        <plasmid evidence="3">unnamed1</plasmid>
    </source>
</reference>
<feature type="chain" id="PRO_5045543386" description="AMIN-like domain-containing protein" evidence="1">
    <location>
        <begin position="26"/>
        <end position="180"/>
    </location>
</feature>
<geneLocation type="plasmid" evidence="3 4">
    <name>unnamed1</name>
</geneLocation>
<dbReference type="Pfam" id="PF24837">
    <property type="entry name" value="AMIN-like"/>
    <property type="match status" value="1"/>
</dbReference>
<feature type="domain" description="AMIN-like" evidence="2">
    <location>
        <begin position="48"/>
        <end position="180"/>
    </location>
</feature>
<evidence type="ECO:0000313" key="4">
    <source>
        <dbReference type="Proteomes" id="UP001057738"/>
    </source>
</evidence>
<dbReference type="RefSeq" id="WP_257858044.1">
    <property type="nucleotide sequence ID" value="NZ_CP102515.1"/>
</dbReference>
<sequence>MQSMKSVRHCAPVLAVTAATLYVLAPDAQARVAAESISAAANCQGICVLGVRAATHHGFDRFVVDLGDGPIPAWTESIQTEPLTCCGDETNERVIPVMGKSYLKIHLSPATSFDFNTQTSLYSSPHHSTYDFKSLKGQGLTGTVDPEAREFRIGLALGDHSSYKIYKLAGPNRLVVDINH</sequence>
<keyword evidence="4" id="KW-1185">Reference proteome</keyword>
<evidence type="ECO:0000256" key="1">
    <source>
        <dbReference type="SAM" id="SignalP"/>
    </source>
</evidence>
<protein>
    <recommendedName>
        <fullName evidence="2">AMIN-like domain-containing protein</fullName>
    </recommendedName>
</protein>
<feature type="signal peptide" evidence="1">
    <location>
        <begin position="1"/>
        <end position="25"/>
    </location>
</feature>